<feature type="domain" description="DUF6291" evidence="2">
    <location>
        <begin position="5"/>
        <end position="72"/>
    </location>
</feature>
<dbReference type="InterPro" id="IPR046258">
    <property type="entry name" value="DUF6291"/>
</dbReference>
<evidence type="ECO:0000313" key="3">
    <source>
        <dbReference type="EMBL" id="MPM74523.1"/>
    </source>
</evidence>
<accession>A0A645CC72</accession>
<dbReference type="Pfam" id="PF19808">
    <property type="entry name" value="DUF6291"/>
    <property type="match status" value="1"/>
</dbReference>
<reference evidence="3" key="1">
    <citation type="submission" date="2019-08" db="EMBL/GenBank/DDBJ databases">
        <authorList>
            <person name="Kucharzyk K."/>
            <person name="Murdoch R.W."/>
            <person name="Higgins S."/>
            <person name="Loffler F."/>
        </authorList>
    </citation>
    <scope>NUCLEOTIDE SEQUENCE</scope>
</reference>
<dbReference type="EMBL" id="VSSQ01026025">
    <property type="protein sequence ID" value="MPM74523.1"/>
    <property type="molecule type" value="Genomic_DNA"/>
</dbReference>
<feature type="compositionally biased region" description="Basic and acidic residues" evidence="1">
    <location>
        <begin position="62"/>
        <end position="80"/>
    </location>
</feature>
<sequence length="242" mass="27744">MHDGFIFYESFRDAMRELPAETQLVLYNAIADYALYDEVPDFGNDGIAKGFFALMRPQIDANNRKRENGSRGGRPVKETEQEPIENQTQIKPETSDKQSITEAKPNDNLGITKAEPNAKEKAKENAKDKAKEKECCADGPRRFTKPTVDEIRVYCRERGNAIDAQRFFDFYEAKGWRVGSQPMKDWQAAVRTWEWRDSARRHDQADGYARKGAKPRIEQHDFNDDDLAHLLVDLDAEPQEAG</sequence>
<gene>
    <name evidence="3" type="ORF">SDC9_121511</name>
</gene>
<feature type="compositionally biased region" description="Polar residues" evidence="1">
    <location>
        <begin position="84"/>
        <end position="101"/>
    </location>
</feature>
<comment type="caution">
    <text evidence="3">The sequence shown here is derived from an EMBL/GenBank/DDBJ whole genome shotgun (WGS) entry which is preliminary data.</text>
</comment>
<protein>
    <recommendedName>
        <fullName evidence="2">DUF6291 domain-containing protein</fullName>
    </recommendedName>
</protein>
<proteinExistence type="predicted"/>
<evidence type="ECO:0000259" key="2">
    <source>
        <dbReference type="Pfam" id="PF19808"/>
    </source>
</evidence>
<name>A0A645CC72_9ZZZZ</name>
<feature type="compositionally biased region" description="Basic and acidic residues" evidence="1">
    <location>
        <begin position="116"/>
        <end position="132"/>
    </location>
</feature>
<organism evidence="3">
    <name type="scientific">bioreactor metagenome</name>
    <dbReference type="NCBI Taxonomy" id="1076179"/>
    <lineage>
        <taxon>unclassified sequences</taxon>
        <taxon>metagenomes</taxon>
        <taxon>ecological metagenomes</taxon>
    </lineage>
</organism>
<dbReference type="AlphaFoldDB" id="A0A645CC72"/>
<evidence type="ECO:0000256" key="1">
    <source>
        <dbReference type="SAM" id="MobiDB-lite"/>
    </source>
</evidence>
<feature type="region of interest" description="Disordered" evidence="1">
    <location>
        <begin position="62"/>
        <end position="132"/>
    </location>
</feature>